<gene>
    <name evidence="2" type="ORF">HELGO_WM32460</name>
</gene>
<protein>
    <submittedName>
        <fullName evidence="2">Uncharacterized protein</fullName>
    </submittedName>
</protein>
<keyword evidence="1" id="KW-1133">Transmembrane helix</keyword>
<reference evidence="2" key="1">
    <citation type="submission" date="2020-01" db="EMBL/GenBank/DDBJ databases">
        <authorList>
            <person name="Meier V. D."/>
            <person name="Meier V D."/>
        </authorList>
    </citation>
    <scope>NUCLEOTIDE SEQUENCE</scope>
    <source>
        <strain evidence="2">HLG_WM_MAG_02</strain>
    </source>
</reference>
<evidence type="ECO:0000256" key="1">
    <source>
        <dbReference type="SAM" id="Phobius"/>
    </source>
</evidence>
<name>A0A6S6SE45_9BACT</name>
<dbReference type="AlphaFoldDB" id="A0A6S6SE45"/>
<dbReference type="EMBL" id="CACVAZ010000027">
    <property type="protein sequence ID" value="CAA6805855.1"/>
    <property type="molecule type" value="Genomic_DNA"/>
</dbReference>
<keyword evidence="1" id="KW-0812">Transmembrane</keyword>
<feature type="transmembrane region" description="Helical" evidence="1">
    <location>
        <begin position="90"/>
        <end position="115"/>
    </location>
</feature>
<sequence length="244" mass="29737">MGLRLVILVKRKYKMSKNINYLKLLDSVKNFEAYEDDFKLKYKSFLENRMKNIINSDYLLEILWWKMEKWEKIGIPSLYIKSNNQKKWTISLMIISIFSYLFFFILPIFIIPNLIYSLLFERDFEHIILVIGIPLMIFGYIGMIKEVSTIEYPENFKSFFNKKYFFSLLFPIYKLNIDKWKTHYLVGRNGLVIFQDQPRCIDRIIYYKDYSDENDLVKKNQILNNLNYRYRNKILKIIKKNYSS</sequence>
<feature type="transmembrane region" description="Helical" evidence="1">
    <location>
        <begin position="127"/>
        <end position="144"/>
    </location>
</feature>
<accession>A0A6S6SE45</accession>
<organism evidence="2">
    <name type="scientific">uncultured Sulfurovum sp</name>
    <dbReference type="NCBI Taxonomy" id="269237"/>
    <lineage>
        <taxon>Bacteria</taxon>
        <taxon>Pseudomonadati</taxon>
        <taxon>Campylobacterota</taxon>
        <taxon>Epsilonproteobacteria</taxon>
        <taxon>Campylobacterales</taxon>
        <taxon>Sulfurovaceae</taxon>
        <taxon>Sulfurovum</taxon>
        <taxon>environmental samples</taxon>
    </lineage>
</organism>
<evidence type="ECO:0000313" key="2">
    <source>
        <dbReference type="EMBL" id="CAA6805855.1"/>
    </source>
</evidence>
<keyword evidence="1" id="KW-0472">Membrane</keyword>
<proteinExistence type="predicted"/>